<dbReference type="EMBL" id="JACJJG010000096">
    <property type="protein sequence ID" value="MBM6674567.1"/>
    <property type="molecule type" value="Genomic_DNA"/>
</dbReference>
<gene>
    <name evidence="2" type="ORF">H6A34_11865</name>
</gene>
<keyword evidence="1" id="KW-1133">Transmembrane helix</keyword>
<reference evidence="2" key="1">
    <citation type="submission" date="2020-08" db="EMBL/GenBank/DDBJ databases">
        <authorList>
            <person name="Cejkova D."/>
            <person name="Kubasova T."/>
            <person name="Jahodarova E."/>
            <person name="Rychlik I."/>
        </authorList>
    </citation>
    <scope>NUCLEOTIDE SEQUENCE</scope>
    <source>
        <strain evidence="2">An824</strain>
    </source>
</reference>
<dbReference type="Proteomes" id="UP000706891">
    <property type="component" value="Unassembled WGS sequence"/>
</dbReference>
<keyword evidence="3" id="KW-1185">Reference proteome</keyword>
<accession>A0A938WT00</accession>
<evidence type="ECO:0000256" key="1">
    <source>
        <dbReference type="SAM" id="Phobius"/>
    </source>
</evidence>
<evidence type="ECO:0000313" key="3">
    <source>
        <dbReference type="Proteomes" id="UP000706891"/>
    </source>
</evidence>
<dbReference type="RefSeq" id="WP_021949438.1">
    <property type="nucleotide sequence ID" value="NZ_JACJJG010000096.1"/>
</dbReference>
<keyword evidence="1" id="KW-0472">Membrane</keyword>
<evidence type="ECO:0000313" key="2">
    <source>
        <dbReference type="EMBL" id="MBM6674567.1"/>
    </source>
</evidence>
<protein>
    <submittedName>
        <fullName evidence="2">Uncharacterized protein</fullName>
    </submittedName>
</protein>
<sequence length="56" mass="6144">MQKRDEGMVVLTVCVGRYGYISLSGFPTTFIIDMALSAPRFMLKSILLLCGRGVGM</sequence>
<comment type="caution">
    <text evidence="2">The sequence shown here is derived from an EMBL/GenBank/DDBJ whole genome shotgun (WGS) entry which is preliminary data.</text>
</comment>
<proteinExistence type="predicted"/>
<feature type="transmembrane region" description="Helical" evidence="1">
    <location>
        <begin position="20"/>
        <end position="38"/>
    </location>
</feature>
<organism evidence="2 3">
    <name type="scientific">Marseilla massiliensis</name>
    <dbReference type="NCBI Taxonomy" id="1841864"/>
    <lineage>
        <taxon>Bacteria</taxon>
        <taxon>Pseudomonadati</taxon>
        <taxon>Bacteroidota</taxon>
        <taxon>Bacteroidia</taxon>
        <taxon>Bacteroidales</taxon>
        <taxon>Prevotellaceae</taxon>
        <taxon>Marseilla</taxon>
    </lineage>
</organism>
<keyword evidence="1" id="KW-0812">Transmembrane</keyword>
<name>A0A938WT00_9BACT</name>
<reference evidence="2" key="2">
    <citation type="journal article" date="2021" name="Sci. Rep.">
        <title>The distribution of antibiotic resistance genes in chicken gut microbiota commensals.</title>
        <authorList>
            <person name="Juricova H."/>
            <person name="Matiasovicova J."/>
            <person name="Kubasova T."/>
            <person name="Cejkova D."/>
            <person name="Rychlik I."/>
        </authorList>
    </citation>
    <scope>NUCLEOTIDE SEQUENCE</scope>
    <source>
        <strain evidence="2">An824</strain>
    </source>
</reference>
<dbReference type="AlphaFoldDB" id="A0A938WT00"/>